<dbReference type="EMBL" id="JANAFB010000006">
    <property type="protein sequence ID" value="MCP3425143.1"/>
    <property type="molecule type" value="Genomic_DNA"/>
</dbReference>
<evidence type="ECO:0000313" key="1">
    <source>
        <dbReference type="EMBL" id="MCP3425143.1"/>
    </source>
</evidence>
<reference evidence="1" key="1">
    <citation type="submission" date="2022-06" db="EMBL/GenBank/DDBJ databases">
        <title>Rothia sp. isolated from sandalwood seedling.</title>
        <authorList>
            <person name="Tuikhar N."/>
            <person name="Kirdat K."/>
            <person name="Thorat V."/>
            <person name="Swetha P."/>
            <person name="Padma S."/>
            <person name="Sundararaj R."/>
            <person name="Yadav A."/>
        </authorList>
    </citation>
    <scope>NUCLEOTIDE SEQUENCE</scope>
    <source>
        <strain evidence="1">AR01</strain>
    </source>
</reference>
<gene>
    <name evidence="1" type="ORF">NBM05_03650</name>
</gene>
<dbReference type="InterPro" id="IPR010985">
    <property type="entry name" value="Ribbon_hlx_hlx"/>
</dbReference>
<dbReference type="SUPFAM" id="SSF47598">
    <property type="entry name" value="Ribbon-helix-helix"/>
    <property type="match status" value="1"/>
</dbReference>
<keyword evidence="2" id="KW-1185">Reference proteome</keyword>
<name>A0A9X2HJ04_9MICC</name>
<dbReference type="Proteomes" id="UP001139502">
    <property type="component" value="Unassembled WGS sequence"/>
</dbReference>
<dbReference type="AlphaFoldDB" id="A0A9X2HJ04"/>
<evidence type="ECO:0000313" key="2">
    <source>
        <dbReference type="Proteomes" id="UP001139502"/>
    </source>
</evidence>
<proteinExistence type="predicted"/>
<dbReference type="RefSeq" id="WP_254165189.1">
    <property type="nucleotide sequence ID" value="NZ_JANAFB010000006.1"/>
</dbReference>
<dbReference type="GO" id="GO:0006355">
    <property type="term" value="P:regulation of DNA-templated transcription"/>
    <property type="evidence" value="ECO:0007669"/>
    <property type="project" value="InterPro"/>
</dbReference>
<sequence>MSTEYTDDYYAKLLEDIQADSTPIDPAAVDHTPGAGAADLINATGTSSIEEFHQVAYGRPRLGEDRRPAPRLGTRVPVEMKQKVQALAKQRGLHESEVVFEALNAYLKNVA</sequence>
<comment type="caution">
    <text evidence="1">The sequence shown here is derived from an EMBL/GenBank/DDBJ whole genome shotgun (WGS) entry which is preliminary data.</text>
</comment>
<protein>
    <submittedName>
        <fullName evidence="1">Ribbon-helix-helix domain-containing protein</fullName>
    </submittedName>
</protein>
<organism evidence="1 2">
    <name type="scientific">Rothia santali</name>
    <dbReference type="NCBI Taxonomy" id="2949643"/>
    <lineage>
        <taxon>Bacteria</taxon>
        <taxon>Bacillati</taxon>
        <taxon>Actinomycetota</taxon>
        <taxon>Actinomycetes</taxon>
        <taxon>Micrococcales</taxon>
        <taxon>Micrococcaceae</taxon>
        <taxon>Rothia</taxon>
    </lineage>
</organism>
<accession>A0A9X2HJ04</accession>